<evidence type="ECO:0000256" key="1">
    <source>
        <dbReference type="ARBA" id="ARBA00003408"/>
    </source>
</evidence>
<dbReference type="Proteomes" id="UP000031366">
    <property type="component" value="Unassembled WGS sequence"/>
</dbReference>
<name>A0A0C1R7B7_9CLOT</name>
<feature type="transmembrane region" description="Helical" evidence="13">
    <location>
        <begin position="91"/>
        <end position="114"/>
    </location>
</feature>
<dbReference type="GO" id="GO:0042910">
    <property type="term" value="F:xenobiotic transmembrane transporter activity"/>
    <property type="evidence" value="ECO:0007669"/>
    <property type="project" value="InterPro"/>
</dbReference>
<dbReference type="GO" id="GO:0015297">
    <property type="term" value="F:antiporter activity"/>
    <property type="evidence" value="ECO:0007669"/>
    <property type="project" value="UniProtKB-KW"/>
</dbReference>
<evidence type="ECO:0000256" key="10">
    <source>
        <dbReference type="ARBA" id="ARBA00023065"/>
    </source>
</evidence>
<keyword evidence="6" id="KW-0050">Antiport</keyword>
<feature type="transmembrane region" description="Helical" evidence="13">
    <location>
        <begin position="12"/>
        <end position="32"/>
    </location>
</feature>
<dbReference type="PANTHER" id="PTHR43298:SF2">
    <property type="entry name" value="FMN_FAD EXPORTER YEEO-RELATED"/>
    <property type="match status" value="1"/>
</dbReference>
<feature type="transmembrane region" description="Helical" evidence="13">
    <location>
        <begin position="57"/>
        <end position="79"/>
    </location>
</feature>
<dbReference type="STRING" id="29341.RSJ17_11150"/>
<comment type="function">
    <text evidence="1">Multidrug efflux pump.</text>
</comment>
<reference evidence="14 15" key="1">
    <citation type="journal article" date="2015" name="Infect. Genet. Evol.">
        <title>Genomic sequences of six botulinum neurotoxin-producing strains representing three clostridial species illustrate the mobility and diversity of botulinum neurotoxin genes.</title>
        <authorList>
            <person name="Smith T.J."/>
            <person name="Hill K.K."/>
            <person name="Xie G."/>
            <person name="Foley B.T."/>
            <person name="Williamson C.H."/>
            <person name="Foster J.T."/>
            <person name="Johnson S.L."/>
            <person name="Chertkov O."/>
            <person name="Teshima H."/>
            <person name="Gibbons H.S."/>
            <person name="Johnsky L.A."/>
            <person name="Karavis M.A."/>
            <person name="Smith L.A."/>
        </authorList>
    </citation>
    <scope>NUCLEOTIDE SEQUENCE [LARGE SCALE GENOMIC DNA]</scope>
    <source>
        <strain evidence="14 15">CDC 2741</strain>
    </source>
</reference>
<comment type="similarity">
    <text evidence="3">Belongs to the multi antimicrobial extrusion (MATE) (TC 2.A.66.1) family.</text>
</comment>
<evidence type="ECO:0000256" key="11">
    <source>
        <dbReference type="ARBA" id="ARBA00023136"/>
    </source>
</evidence>
<dbReference type="OrthoDB" id="9780160at2"/>
<dbReference type="EMBL" id="AYSO01000017">
    <property type="protein sequence ID" value="KIE46401.1"/>
    <property type="molecule type" value="Genomic_DNA"/>
</dbReference>
<accession>A0A0C1R7B7</accession>
<evidence type="ECO:0000256" key="12">
    <source>
        <dbReference type="ARBA" id="ARBA00031636"/>
    </source>
</evidence>
<keyword evidence="9 13" id="KW-1133">Transmembrane helix</keyword>
<keyword evidence="10" id="KW-0406">Ion transport</keyword>
<proteinExistence type="inferred from homology"/>
<feature type="transmembrane region" description="Helical" evidence="13">
    <location>
        <begin position="392"/>
        <end position="414"/>
    </location>
</feature>
<evidence type="ECO:0000313" key="15">
    <source>
        <dbReference type="Proteomes" id="UP000031366"/>
    </source>
</evidence>
<dbReference type="GO" id="GO:0005886">
    <property type="term" value="C:plasma membrane"/>
    <property type="evidence" value="ECO:0007669"/>
    <property type="project" value="UniProtKB-SubCell"/>
</dbReference>
<feature type="transmembrane region" description="Helical" evidence="13">
    <location>
        <begin position="285"/>
        <end position="303"/>
    </location>
</feature>
<gene>
    <name evidence="14" type="ORF">U732_1606</name>
</gene>
<feature type="transmembrane region" description="Helical" evidence="13">
    <location>
        <begin position="197"/>
        <end position="218"/>
    </location>
</feature>
<feature type="transmembrane region" description="Helical" evidence="13">
    <location>
        <begin position="166"/>
        <end position="185"/>
    </location>
</feature>
<dbReference type="InterPro" id="IPR048279">
    <property type="entry name" value="MdtK-like"/>
</dbReference>
<dbReference type="PIRSF" id="PIRSF006603">
    <property type="entry name" value="DinF"/>
    <property type="match status" value="1"/>
</dbReference>
<keyword evidence="11 13" id="KW-0472">Membrane</keyword>
<dbReference type="Pfam" id="PF01554">
    <property type="entry name" value="MatE"/>
    <property type="match status" value="2"/>
</dbReference>
<dbReference type="InterPro" id="IPR002528">
    <property type="entry name" value="MATE_fam"/>
</dbReference>
<dbReference type="GO" id="GO:0006811">
    <property type="term" value="P:monoatomic ion transport"/>
    <property type="evidence" value="ECO:0007669"/>
    <property type="project" value="UniProtKB-KW"/>
</dbReference>
<dbReference type="NCBIfam" id="TIGR00797">
    <property type="entry name" value="matE"/>
    <property type="match status" value="1"/>
</dbReference>
<evidence type="ECO:0000256" key="6">
    <source>
        <dbReference type="ARBA" id="ARBA00022449"/>
    </source>
</evidence>
<keyword evidence="5" id="KW-0813">Transport</keyword>
<comment type="caution">
    <text evidence="14">The sequence shown here is derived from an EMBL/GenBank/DDBJ whole genome shotgun (WGS) entry which is preliminary data.</text>
</comment>
<evidence type="ECO:0000256" key="7">
    <source>
        <dbReference type="ARBA" id="ARBA00022475"/>
    </source>
</evidence>
<feature type="transmembrane region" description="Helical" evidence="13">
    <location>
        <begin position="359"/>
        <end position="380"/>
    </location>
</feature>
<keyword evidence="15" id="KW-1185">Reference proteome</keyword>
<dbReference type="RefSeq" id="WP_039633384.1">
    <property type="nucleotide sequence ID" value="NZ_AYSO01000017.1"/>
</dbReference>
<feature type="transmembrane region" description="Helical" evidence="13">
    <location>
        <begin position="134"/>
        <end position="154"/>
    </location>
</feature>
<organism evidence="14 15">
    <name type="scientific">Clostridium argentinense CDC 2741</name>
    <dbReference type="NCBI Taxonomy" id="1418104"/>
    <lineage>
        <taxon>Bacteria</taxon>
        <taxon>Bacillati</taxon>
        <taxon>Bacillota</taxon>
        <taxon>Clostridia</taxon>
        <taxon>Eubacteriales</taxon>
        <taxon>Clostridiaceae</taxon>
        <taxon>Clostridium</taxon>
    </lineage>
</organism>
<evidence type="ECO:0000313" key="14">
    <source>
        <dbReference type="EMBL" id="KIE46401.1"/>
    </source>
</evidence>
<dbReference type="CDD" id="cd13134">
    <property type="entry name" value="MATE_like_8"/>
    <property type="match status" value="1"/>
</dbReference>
<dbReference type="AlphaFoldDB" id="A0A0C1R7B7"/>
<sequence>MENSLDNKRRFYKTMLSLALPIMIQNLISSSLNMVDTMMIGKLGEAQIASVGLANQFYFLFSLFIFGLNSGCAIFIAQFWGKRDIKSIRKVLGLCIILGSIGSIFFTAVALIFPEKVMSFFTKDSTVISLGVDYLKIVGWSYIVTAISFAFSFASRSIGRAKLPMITSAVALICNTVFNAILIFGKLGFPVLGVKGAAIATLIARIIEMALILSVTYIRKTALAGKLNEFCDLSKEFIFNIIKTIYPVVINEIFWSLGITMYSVAYAKISTNALATFQIAGTVQNIFTVAAFGLANACAVMIGNEIGANREENAMTFAKRFIKVSFSLGIIIGVLLFIFSSSIVSMYNVSTEVIRSAKVILRVFSFVMPLRMITSLFIVGILRSGGDTKYSLILEMSGVWLVGVPIAFLGALVFKLPIELIVSLVYLEEIVKISFCFPRLFSKKWIRNLVKDI</sequence>
<evidence type="ECO:0000256" key="9">
    <source>
        <dbReference type="ARBA" id="ARBA00022989"/>
    </source>
</evidence>
<comment type="subcellular location">
    <subcellularLocation>
        <location evidence="2">Cell membrane</location>
        <topology evidence="2">Multi-pass membrane protein</topology>
    </subcellularLocation>
</comment>
<feature type="transmembrane region" description="Helical" evidence="13">
    <location>
        <begin position="324"/>
        <end position="347"/>
    </location>
</feature>
<evidence type="ECO:0000256" key="13">
    <source>
        <dbReference type="SAM" id="Phobius"/>
    </source>
</evidence>
<evidence type="ECO:0000256" key="4">
    <source>
        <dbReference type="ARBA" id="ARBA00020268"/>
    </source>
</evidence>
<dbReference type="PANTHER" id="PTHR43298">
    <property type="entry name" value="MULTIDRUG RESISTANCE PROTEIN NORM-RELATED"/>
    <property type="match status" value="1"/>
</dbReference>
<evidence type="ECO:0000256" key="3">
    <source>
        <dbReference type="ARBA" id="ARBA00010199"/>
    </source>
</evidence>
<keyword evidence="7" id="KW-1003">Cell membrane</keyword>
<evidence type="ECO:0000256" key="2">
    <source>
        <dbReference type="ARBA" id="ARBA00004651"/>
    </source>
</evidence>
<evidence type="ECO:0000256" key="5">
    <source>
        <dbReference type="ARBA" id="ARBA00022448"/>
    </source>
</evidence>
<keyword evidence="8 13" id="KW-0812">Transmembrane</keyword>
<dbReference type="InterPro" id="IPR050222">
    <property type="entry name" value="MATE_MdtK"/>
</dbReference>
<feature type="transmembrane region" description="Helical" evidence="13">
    <location>
        <begin position="245"/>
        <end position="265"/>
    </location>
</feature>
<protein>
    <recommendedName>
        <fullName evidence="4">Probable multidrug resistance protein NorM</fullName>
    </recommendedName>
    <alternativeName>
        <fullName evidence="12">Multidrug-efflux transporter</fullName>
    </alternativeName>
</protein>
<evidence type="ECO:0000256" key="8">
    <source>
        <dbReference type="ARBA" id="ARBA00022692"/>
    </source>
</evidence>